<dbReference type="Gene3D" id="3.90.190.20">
    <property type="entry name" value="Mur ligase, C-terminal domain"/>
    <property type="match status" value="1"/>
</dbReference>
<keyword evidence="8 17" id="KW-0436">Ligase</keyword>
<dbReference type="InterPro" id="IPR004101">
    <property type="entry name" value="Mur_ligase_C"/>
</dbReference>
<comment type="similarity">
    <text evidence="4 17">Belongs to the MurCDEF family.</text>
</comment>
<comment type="subcellular location">
    <subcellularLocation>
        <location evidence="2 17 18">Cytoplasm</location>
    </subcellularLocation>
</comment>
<dbReference type="PANTHER" id="PTHR43692:SF1">
    <property type="entry name" value="UDP-N-ACETYLMURAMOYLALANINE--D-GLUTAMATE LIGASE"/>
    <property type="match status" value="1"/>
</dbReference>
<evidence type="ECO:0000256" key="17">
    <source>
        <dbReference type="HAMAP-Rule" id="MF_00639"/>
    </source>
</evidence>
<dbReference type="InterPro" id="IPR036565">
    <property type="entry name" value="Mur-like_cat_sf"/>
</dbReference>
<evidence type="ECO:0000256" key="9">
    <source>
        <dbReference type="ARBA" id="ARBA00022741"/>
    </source>
</evidence>
<feature type="domain" description="Mur ligase central" evidence="20">
    <location>
        <begin position="121"/>
        <end position="293"/>
    </location>
</feature>
<evidence type="ECO:0000256" key="10">
    <source>
        <dbReference type="ARBA" id="ARBA00022840"/>
    </source>
</evidence>
<comment type="catalytic activity">
    <reaction evidence="16 17 18">
        <text>UDP-N-acetyl-alpha-D-muramoyl-L-alanine + D-glutamate + ATP = UDP-N-acetyl-alpha-D-muramoyl-L-alanyl-D-glutamate + ADP + phosphate + H(+)</text>
        <dbReference type="Rhea" id="RHEA:16429"/>
        <dbReference type="ChEBI" id="CHEBI:15378"/>
        <dbReference type="ChEBI" id="CHEBI:29986"/>
        <dbReference type="ChEBI" id="CHEBI:30616"/>
        <dbReference type="ChEBI" id="CHEBI:43474"/>
        <dbReference type="ChEBI" id="CHEBI:83898"/>
        <dbReference type="ChEBI" id="CHEBI:83900"/>
        <dbReference type="ChEBI" id="CHEBI:456216"/>
        <dbReference type="EC" id="6.3.2.9"/>
    </reaction>
</comment>
<evidence type="ECO:0000256" key="14">
    <source>
        <dbReference type="ARBA" id="ARBA00030398"/>
    </source>
</evidence>
<gene>
    <name evidence="17" type="primary">murD</name>
    <name evidence="21" type="ORF">H8698_01540</name>
</gene>
<comment type="function">
    <text evidence="1 17 18">Cell wall formation. Catalyzes the addition of glutamate to the nucleotide precursor UDP-N-acetylmuramoyl-L-alanine (UMA).</text>
</comment>
<evidence type="ECO:0000256" key="2">
    <source>
        <dbReference type="ARBA" id="ARBA00004496"/>
    </source>
</evidence>
<keyword evidence="10 17" id="KW-0067">ATP-binding</keyword>
<dbReference type="GO" id="GO:0008360">
    <property type="term" value="P:regulation of cell shape"/>
    <property type="evidence" value="ECO:0007669"/>
    <property type="project" value="UniProtKB-KW"/>
</dbReference>
<name>A0A926DM61_9FIRM</name>
<dbReference type="InterPro" id="IPR036615">
    <property type="entry name" value="Mur_ligase_C_dom_sf"/>
</dbReference>
<keyword evidence="13 17" id="KW-0961">Cell wall biogenesis/degradation</keyword>
<dbReference type="Pfam" id="PF08245">
    <property type="entry name" value="Mur_ligase_M"/>
    <property type="match status" value="1"/>
</dbReference>
<dbReference type="GO" id="GO:0009252">
    <property type="term" value="P:peptidoglycan biosynthetic process"/>
    <property type="evidence" value="ECO:0007669"/>
    <property type="project" value="UniProtKB-UniRule"/>
</dbReference>
<dbReference type="GO" id="GO:0008764">
    <property type="term" value="F:UDP-N-acetylmuramoylalanine-D-glutamate ligase activity"/>
    <property type="evidence" value="ECO:0007669"/>
    <property type="project" value="UniProtKB-UniRule"/>
</dbReference>
<evidence type="ECO:0000256" key="15">
    <source>
        <dbReference type="ARBA" id="ARBA00032324"/>
    </source>
</evidence>
<dbReference type="NCBIfam" id="TIGR01087">
    <property type="entry name" value="murD"/>
    <property type="match status" value="1"/>
</dbReference>
<dbReference type="Pfam" id="PF02875">
    <property type="entry name" value="Mur_ligase_C"/>
    <property type="match status" value="1"/>
</dbReference>
<dbReference type="Gene3D" id="3.40.50.720">
    <property type="entry name" value="NAD(P)-binding Rossmann-like Domain"/>
    <property type="match status" value="1"/>
</dbReference>
<evidence type="ECO:0000259" key="20">
    <source>
        <dbReference type="Pfam" id="PF08245"/>
    </source>
</evidence>
<dbReference type="GO" id="GO:0005524">
    <property type="term" value="F:ATP binding"/>
    <property type="evidence" value="ECO:0007669"/>
    <property type="project" value="UniProtKB-UniRule"/>
</dbReference>
<dbReference type="EC" id="6.3.2.9" evidence="5 17"/>
<keyword evidence="17 18" id="KW-0131">Cell cycle</keyword>
<reference evidence="21" key="1">
    <citation type="submission" date="2020-08" db="EMBL/GenBank/DDBJ databases">
        <title>Genome public.</title>
        <authorList>
            <person name="Liu C."/>
            <person name="Sun Q."/>
        </authorList>
    </citation>
    <scope>NUCLEOTIDE SEQUENCE</scope>
    <source>
        <strain evidence="21">H8</strain>
    </source>
</reference>
<accession>A0A926DM61</accession>
<organism evidence="21 22">
    <name type="scientific">Congzhengia minquanensis</name>
    <dbReference type="NCBI Taxonomy" id="2763657"/>
    <lineage>
        <taxon>Bacteria</taxon>
        <taxon>Bacillati</taxon>
        <taxon>Bacillota</taxon>
        <taxon>Clostridia</taxon>
        <taxon>Eubacteriales</taxon>
        <taxon>Oscillospiraceae</taxon>
        <taxon>Congzhengia</taxon>
    </lineage>
</organism>
<dbReference type="HAMAP" id="MF_00639">
    <property type="entry name" value="MurD"/>
    <property type="match status" value="1"/>
</dbReference>
<dbReference type="InterPro" id="IPR005762">
    <property type="entry name" value="MurD"/>
</dbReference>
<evidence type="ECO:0000256" key="12">
    <source>
        <dbReference type="ARBA" id="ARBA00022984"/>
    </source>
</evidence>
<dbReference type="GO" id="GO:0051301">
    <property type="term" value="P:cell division"/>
    <property type="evidence" value="ECO:0007669"/>
    <property type="project" value="UniProtKB-KW"/>
</dbReference>
<evidence type="ECO:0000256" key="18">
    <source>
        <dbReference type="RuleBase" id="RU003664"/>
    </source>
</evidence>
<dbReference type="Pfam" id="PF21799">
    <property type="entry name" value="MurD-like_N"/>
    <property type="match status" value="1"/>
</dbReference>
<dbReference type="SUPFAM" id="SSF53623">
    <property type="entry name" value="MurD-like peptide ligases, catalytic domain"/>
    <property type="match status" value="1"/>
</dbReference>
<dbReference type="GO" id="GO:0005737">
    <property type="term" value="C:cytoplasm"/>
    <property type="evidence" value="ECO:0007669"/>
    <property type="project" value="UniProtKB-SubCell"/>
</dbReference>
<feature type="binding site" evidence="17">
    <location>
        <begin position="123"/>
        <end position="129"/>
    </location>
    <ligand>
        <name>ATP</name>
        <dbReference type="ChEBI" id="CHEBI:30616"/>
    </ligand>
</feature>
<evidence type="ECO:0000313" key="22">
    <source>
        <dbReference type="Proteomes" id="UP000611762"/>
    </source>
</evidence>
<protein>
    <recommendedName>
        <fullName evidence="6 17">UDP-N-acetylmuramoylalanine--D-glutamate ligase</fullName>
        <ecNumber evidence="5 17">6.3.2.9</ecNumber>
    </recommendedName>
    <alternativeName>
        <fullName evidence="15 17">D-glutamic acid-adding enzyme</fullName>
    </alternativeName>
    <alternativeName>
        <fullName evidence="14 17">UDP-N-acetylmuramoyl-L-alanyl-D-glutamate synthetase</fullName>
    </alternativeName>
</protein>
<dbReference type="EMBL" id="JACRSU010000001">
    <property type="protein sequence ID" value="MBC8539655.1"/>
    <property type="molecule type" value="Genomic_DNA"/>
</dbReference>
<comment type="pathway">
    <text evidence="3 17 18">Cell wall biogenesis; peptidoglycan biosynthesis.</text>
</comment>
<evidence type="ECO:0000256" key="11">
    <source>
        <dbReference type="ARBA" id="ARBA00022960"/>
    </source>
</evidence>
<dbReference type="AlphaFoldDB" id="A0A926DM61"/>
<dbReference type="SUPFAM" id="SSF51984">
    <property type="entry name" value="MurCD N-terminal domain"/>
    <property type="match status" value="1"/>
</dbReference>
<proteinExistence type="inferred from homology"/>
<dbReference type="GO" id="GO:0071555">
    <property type="term" value="P:cell wall organization"/>
    <property type="evidence" value="ECO:0007669"/>
    <property type="project" value="UniProtKB-KW"/>
</dbReference>
<evidence type="ECO:0000256" key="1">
    <source>
        <dbReference type="ARBA" id="ARBA00002734"/>
    </source>
</evidence>
<dbReference type="SUPFAM" id="SSF53244">
    <property type="entry name" value="MurD-like peptide ligases, peptide-binding domain"/>
    <property type="match status" value="1"/>
</dbReference>
<evidence type="ECO:0000313" key="21">
    <source>
        <dbReference type="EMBL" id="MBC8539655.1"/>
    </source>
</evidence>
<evidence type="ECO:0000256" key="7">
    <source>
        <dbReference type="ARBA" id="ARBA00022490"/>
    </source>
</evidence>
<keyword evidence="7 17" id="KW-0963">Cytoplasm</keyword>
<feature type="domain" description="Mur ligase C-terminal" evidence="19">
    <location>
        <begin position="314"/>
        <end position="430"/>
    </location>
</feature>
<evidence type="ECO:0000256" key="5">
    <source>
        <dbReference type="ARBA" id="ARBA00012212"/>
    </source>
</evidence>
<dbReference type="Gene3D" id="3.40.1190.10">
    <property type="entry name" value="Mur-like, catalytic domain"/>
    <property type="match status" value="1"/>
</dbReference>
<dbReference type="Proteomes" id="UP000611762">
    <property type="component" value="Unassembled WGS sequence"/>
</dbReference>
<evidence type="ECO:0000256" key="8">
    <source>
        <dbReference type="ARBA" id="ARBA00022598"/>
    </source>
</evidence>
<evidence type="ECO:0000256" key="3">
    <source>
        <dbReference type="ARBA" id="ARBA00004752"/>
    </source>
</evidence>
<sequence length="456" mass="50183">MTDKINAFKNNIKDKKVSVIGIGVSNRPLIHFLAENGAVVTAHDKKTEQELGDAAQELIQKGIRLVLGEDYLNGIDGEIVFKTPGLRFDHPALTRARQNGAHITSEMEVFFELCPASIIAVTGSDGKTTTTTLIYKMLSEAGLKTYLGGNIGTPLLSRVEEMKESDYVVLELSSFQLHTMKTSPQVAVVTNITPNHLDYHKDYAEYIEAKKNILSFQNQDGTAVLNLDNEVTAGLVKEAKGRVMTFSKKHVSADIYFDGTDIFVSGKKVLAARDIQIPGQHNVENYMAAIGAVYTLVPEEVIPIVAKTFGGVEHRIELVRELGGVKYYNSSIDSSPNRTKNTLNVFSQPVVLIAGGKDKGIPYDEIGKPILDHVKTLILIGATSQVIYSAVKAEMDRQNKKIPVFFETDYEAAVRRAKDAAAPGDVVLLSNASTSFDMFRNFEERGNLFKELVNRL</sequence>
<keyword evidence="11 17" id="KW-0133">Cell shape</keyword>
<evidence type="ECO:0000256" key="4">
    <source>
        <dbReference type="ARBA" id="ARBA00010416"/>
    </source>
</evidence>
<evidence type="ECO:0000256" key="13">
    <source>
        <dbReference type="ARBA" id="ARBA00023316"/>
    </source>
</evidence>
<evidence type="ECO:0000259" key="19">
    <source>
        <dbReference type="Pfam" id="PF02875"/>
    </source>
</evidence>
<comment type="caution">
    <text evidence="21">The sequence shown here is derived from an EMBL/GenBank/DDBJ whole genome shotgun (WGS) entry which is preliminary data.</text>
</comment>
<evidence type="ECO:0000256" key="16">
    <source>
        <dbReference type="ARBA" id="ARBA00047632"/>
    </source>
</evidence>
<dbReference type="PANTHER" id="PTHR43692">
    <property type="entry name" value="UDP-N-ACETYLMURAMOYLALANINE--D-GLUTAMATE LIGASE"/>
    <property type="match status" value="1"/>
</dbReference>
<keyword evidence="9 17" id="KW-0547">Nucleotide-binding</keyword>
<keyword evidence="22" id="KW-1185">Reference proteome</keyword>
<dbReference type="RefSeq" id="WP_249310871.1">
    <property type="nucleotide sequence ID" value="NZ_JACRSU010000001.1"/>
</dbReference>
<evidence type="ECO:0000256" key="6">
    <source>
        <dbReference type="ARBA" id="ARBA00015655"/>
    </source>
</evidence>
<keyword evidence="17 18" id="KW-0132">Cell division</keyword>
<keyword evidence="12 17" id="KW-0573">Peptidoglycan synthesis</keyword>
<dbReference type="InterPro" id="IPR013221">
    <property type="entry name" value="Mur_ligase_cen"/>
</dbReference>